<feature type="non-terminal residue" evidence="3">
    <location>
        <position position="136"/>
    </location>
</feature>
<dbReference type="PANTHER" id="PTHR30290:SF38">
    <property type="entry name" value="D,D-DIPEPTIDE-BINDING PERIPLASMIC PROTEIN DDPA-RELATED"/>
    <property type="match status" value="1"/>
</dbReference>
<dbReference type="Gene3D" id="3.40.190.10">
    <property type="entry name" value="Periplasmic binding protein-like II"/>
    <property type="match status" value="1"/>
</dbReference>
<dbReference type="InterPro" id="IPR000914">
    <property type="entry name" value="SBP_5_dom"/>
</dbReference>
<feature type="domain" description="Solute-binding protein family 5" evidence="2">
    <location>
        <begin position="75"/>
        <end position="133"/>
    </location>
</feature>
<keyword evidence="1" id="KW-0732">Signal</keyword>
<evidence type="ECO:0000313" key="3">
    <source>
        <dbReference type="EMBL" id="GAI29867.1"/>
    </source>
</evidence>
<dbReference type="EMBL" id="BARV01020664">
    <property type="protein sequence ID" value="GAI29867.1"/>
    <property type="molecule type" value="Genomic_DNA"/>
</dbReference>
<evidence type="ECO:0000256" key="1">
    <source>
        <dbReference type="ARBA" id="ARBA00022729"/>
    </source>
</evidence>
<dbReference type="AlphaFoldDB" id="X1MDX8"/>
<sequence>MNRRQLIKMGVATTGLSLAGVPFHVLAAGKKGGVINALVQPEPSGLMIGITQNGPTQLISGNIYEGLLRYDEKLEPQPALATSWTVNPAGTVYTFKLKPKVTWHDGKPFTAADVVFSADVFLRKTHARLRANLAAV</sequence>
<dbReference type="SUPFAM" id="SSF53850">
    <property type="entry name" value="Periplasmic binding protein-like II"/>
    <property type="match status" value="1"/>
</dbReference>
<gene>
    <name evidence="3" type="ORF">S06H3_34428</name>
</gene>
<dbReference type="InterPro" id="IPR039424">
    <property type="entry name" value="SBP_5"/>
</dbReference>
<proteinExistence type="predicted"/>
<comment type="caution">
    <text evidence="3">The sequence shown here is derived from an EMBL/GenBank/DDBJ whole genome shotgun (WGS) entry which is preliminary data.</text>
</comment>
<dbReference type="Pfam" id="PF00496">
    <property type="entry name" value="SBP_bac_5"/>
    <property type="match status" value="1"/>
</dbReference>
<reference evidence="3" key="1">
    <citation type="journal article" date="2014" name="Front. Microbiol.">
        <title>High frequency of phylogenetically diverse reductive dehalogenase-homologous genes in deep subseafloor sedimentary metagenomes.</title>
        <authorList>
            <person name="Kawai M."/>
            <person name="Futagami T."/>
            <person name="Toyoda A."/>
            <person name="Takaki Y."/>
            <person name="Nishi S."/>
            <person name="Hori S."/>
            <person name="Arai W."/>
            <person name="Tsubouchi T."/>
            <person name="Morono Y."/>
            <person name="Uchiyama I."/>
            <person name="Ito T."/>
            <person name="Fujiyama A."/>
            <person name="Inagaki F."/>
            <person name="Takami H."/>
        </authorList>
    </citation>
    <scope>NUCLEOTIDE SEQUENCE</scope>
    <source>
        <strain evidence="3">Expedition CK06-06</strain>
    </source>
</reference>
<dbReference type="PANTHER" id="PTHR30290">
    <property type="entry name" value="PERIPLASMIC BINDING COMPONENT OF ABC TRANSPORTER"/>
    <property type="match status" value="1"/>
</dbReference>
<dbReference type="GO" id="GO:1904680">
    <property type="term" value="F:peptide transmembrane transporter activity"/>
    <property type="evidence" value="ECO:0007669"/>
    <property type="project" value="TreeGrafter"/>
</dbReference>
<name>X1MDX8_9ZZZZ</name>
<evidence type="ECO:0000259" key="2">
    <source>
        <dbReference type="Pfam" id="PF00496"/>
    </source>
</evidence>
<protein>
    <recommendedName>
        <fullName evidence="2">Solute-binding protein family 5 domain-containing protein</fullName>
    </recommendedName>
</protein>
<dbReference type="GO" id="GO:0015833">
    <property type="term" value="P:peptide transport"/>
    <property type="evidence" value="ECO:0007669"/>
    <property type="project" value="TreeGrafter"/>
</dbReference>
<accession>X1MDX8</accession>
<organism evidence="3">
    <name type="scientific">marine sediment metagenome</name>
    <dbReference type="NCBI Taxonomy" id="412755"/>
    <lineage>
        <taxon>unclassified sequences</taxon>
        <taxon>metagenomes</taxon>
        <taxon>ecological metagenomes</taxon>
    </lineage>
</organism>